<evidence type="ECO:0000256" key="3">
    <source>
        <dbReference type="ARBA" id="ARBA00022475"/>
    </source>
</evidence>
<dbReference type="GO" id="GO:0008713">
    <property type="term" value="F:ADP-heptose-lipopolysaccharide heptosyltransferase activity"/>
    <property type="evidence" value="ECO:0007669"/>
    <property type="project" value="TreeGrafter"/>
</dbReference>
<dbReference type="AlphaFoldDB" id="A0A0B5FHN8"/>
<evidence type="ECO:0000256" key="1">
    <source>
        <dbReference type="ARBA" id="ARBA00004515"/>
    </source>
</evidence>
<evidence type="ECO:0000256" key="6">
    <source>
        <dbReference type="ARBA" id="ARBA00022679"/>
    </source>
</evidence>
<evidence type="ECO:0000256" key="5">
    <source>
        <dbReference type="ARBA" id="ARBA00022676"/>
    </source>
</evidence>
<dbReference type="InterPro" id="IPR011908">
    <property type="entry name" value="LipoPS_heptosylTferase-I"/>
</dbReference>
<dbReference type="Pfam" id="PF01075">
    <property type="entry name" value="Glyco_transf_9"/>
    <property type="match status" value="1"/>
</dbReference>
<comment type="similarity">
    <text evidence="9">Belongs to the glycosyltransferase 9 family.</text>
</comment>
<comment type="subcellular location">
    <subcellularLocation>
        <location evidence="1">Cell inner membrane</location>
        <topology evidence="1">Peripheral membrane protein</topology>
        <orientation evidence="1">Cytoplasmic side</orientation>
    </subcellularLocation>
</comment>
<evidence type="ECO:0000313" key="14">
    <source>
        <dbReference type="EMBL" id="AJF06883.1"/>
    </source>
</evidence>
<evidence type="ECO:0000256" key="10">
    <source>
        <dbReference type="ARBA" id="ARBA00044041"/>
    </source>
</evidence>
<dbReference type="PANTHER" id="PTHR30160:SF19">
    <property type="entry name" value="LIPOPOLYSACCHARIDE HEPTOSYLTRANSFERASE 1"/>
    <property type="match status" value="1"/>
</dbReference>
<keyword evidence="6 14" id="KW-0808">Transferase</keyword>
<dbReference type="CDD" id="cd03789">
    <property type="entry name" value="GT9_LPS_heptosyltransferase"/>
    <property type="match status" value="1"/>
</dbReference>
<dbReference type="EMBL" id="CP010311">
    <property type="protein sequence ID" value="AJF06883.1"/>
    <property type="molecule type" value="Genomic_DNA"/>
</dbReference>
<evidence type="ECO:0000313" key="15">
    <source>
        <dbReference type="Proteomes" id="UP000035036"/>
    </source>
</evidence>
<evidence type="ECO:0000256" key="8">
    <source>
        <dbReference type="ARBA" id="ARBA00023136"/>
    </source>
</evidence>
<keyword evidence="4" id="KW-0997">Cell inner membrane</keyword>
<dbReference type="Gene3D" id="3.40.50.2000">
    <property type="entry name" value="Glycogen Phosphorylase B"/>
    <property type="match status" value="2"/>
</dbReference>
<dbReference type="InterPro" id="IPR002201">
    <property type="entry name" value="Glyco_trans_9"/>
</dbReference>
<evidence type="ECO:0000256" key="13">
    <source>
        <dbReference type="ARBA" id="ARBA00049201"/>
    </source>
</evidence>
<dbReference type="RefSeq" id="WP_040200698.1">
    <property type="nucleotide sequence ID" value="NZ_CP010311.1"/>
</dbReference>
<dbReference type="KEGG" id="gsb:GSUB_10400"/>
<keyword evidence="15" id="KW-1185">Reference proteome</keyword>
<evidence type="ECO:0000256" key="7">
    <source>
        <dbReference type="ARBA" id="ARBA00022985"/>
    </source>
</evidence>
<dbReference type="STRING" id="483547.GSUB_10400"/>
<reference evidence="14 15" key="1">
    <citation type="journal article" date="2015" name="Genome Announc.">
        <title>Genomes of Geoalkalibacter ferrihydriticus Z-0531T and Geoalkalibacter subterraneus Red1T, Two Haloalkaliphilic Metal-Reducing Deltaproteobacteria.</title>
        <authorList>
            <person name="Badalamenti J.P."/>
            <person name="Krajmalnik-Brown R."/>
            <person name="Torres C.I."/>
            <person name="Bond D.R."/>
        </authorList>
    </citation>
    <scope>NUCLEOTIDE SEQUENCE [LARGE SCALE GENOMIC DNA]</scope>
    <source>
        <strain evidence="14 15">Red1</strain>
    </source>
</reference>
<sequence>MKVLIVKTSALGDVVHALPVLSWIKSADPSIEIDWLVEESFAAILDQHPLIGRIHRVNTKAWRKAGTLAALVGFWAGIKALRSEHYDIVLDLQGNSKSGLFTLFSGAQKRFGFDRAAVREWPNLLATNRKISLTEAQHHISERSLAVARAAIPDGKNVPLAGPLVAGQSEREAISLMLQTRNLGKRPLIILHYGTTWETKLWSLQNWSELARALARREAYDIVLTWGNQEEKEAAASICRASGDQAVIWPRGTLRELVALLERADLVVGGDTGPVHIAAAVGTPTVSLYRVTDAQRNGPRGPLHRCLQVPLECAACLRKQCPRQSECAEAISADQVLDAIDDAFAKNSSWTDKKEASNARRAIVDQ</sequence>
<gene>
    <name evidence="14" type="ORF">GSUB_10400</name>
</gene>
<protein>
    <recommendedName>
        <fullName evidence="11">Lipopolysaccharide heptosyltransferase 1</fullName>
        <ecNumber evidence="10">2.4.99.23</ecNumber>
    </recommendedName>
    <alternativeName>
        <fullName evidence="12">ADP-heptose:lipopolysaccharide heptosyltransferase I</fullName>
    </alternativeName>
</protein>
<keyword evidence="5" id="KW-0328">Glycosyltransferase</keyword>
<dbReference type="GO" id="GO:0009244">
    <property type="term" value="P:lipopolysaccharide core region biosynthetic process"/>
    <property type="evidence" value="ECO:0007669"/>
    <property type="project" value="InterPro"/>
</dbReference>
<dbReference type="GO" id="GO:0005886">
    <property type="term" value="C:plasma membrane"/>
    <property type="evidence" value="ECO:0007669"/>
    <property type="project" value="UniProtKB-SubCell"/>
</dbReference>
<keyword evidence="8" id="KW-0472">Membrane</keyword>
<organism evidence="14 15">
    <name type="scientific">Geoalkalibacter subterraneus</name>
    <dbReference type="NCBI Taxonomy" id="483547"/>
    <lineage>
        <taxon>Bacteria</taxon>
        <taxon>Pseudomonadati</taxon>
        <taxon>Thermodesulfobacteriota</taxon>
        <taxon>Desulfuromonadia</taxon>
        <taxon>Desulfuromonadales</taxon>
        <taxon>Geoalkalibacteraceae</taxon>
        <taxon>Geoalkalibacter</taxon>
    </lineage>
</organism>
<comment type="catalytic activity">
    <reaction evidence="13">
        <text>an alpha-Kdo-(2-&gt;4)-alpha-Kdo-(2-&gt;6)-lipid A + ADP-L-glycero-beta-D-manno-heptose = an L-alpha-D-Hep-(1-&gt;5)-[alpha-Kdo-(2-&gt;4)]-alpha-Kdo-(2-&gt;6)-lipid A + ADP + H(+)</text>
        <dbReference type="Rhea" id="RHEA:74067"/>
        <dbReference type="ChEBI" id="CHEBI:15378"/>
        <dbReference type="ChEBI" id="CHEBI:61506"/>
        <dbReference type="ChEBI" id="CHEBI:176431"/>
        <dbReference type="ChEBI" id="CHEBI:193068"/>
        <dbReference type="ChEBI" id="CHEBI:456216"/>
        <dbReference type="EC" id="2.4.99.23"/>
    </reaction>
</comment>
<comment type="pathway">
    <text evidence="2">Bacterial outer membrane biogenesis; LPS core biosynthesis.</text>
</comment>
<name>A0A0B5FHN8_9BACT</name>
<proteinExistence type="inferred from homology"/>
<dbReference type="OrthoDB" id="9760688at2"/>
<evidence type="ECO:0000256" key="4">
    <source>
        <dbReference type="ARBA" id="ARBA00022519"/>
    </source>
</evidence>
<evidence type="ECO:0000256" key="9">
    <source>
        <dbReference type="ARBA" id="ARBA00043995"/>
    </source>
</evidence>
<accession>A0A0B5FHN8</accession>
<dbReference type="NCBIfam" id="TIGR02193">
    <property type="entry name" value="heptsyl_trn_I"/>
    <property type="match status" value="1"/>
</dbReference>
<dbReference type="GO" id="GO:0005829">
    <property type="term" value="C:cytosol"/>
    <property type="evidence" value="ECO:0007669"/>
    <property type="project" value="TreeGrafter"/>
</dbReference>
<dbReference type="PANTHER" id="PTHR30160">
    <property type="entry name" value="TETRAACYLDISACCHARIDE 4'-KINASE-RELATED"/>
    <property type="match status" value="1"/>
</dbReference>
<dbReference type="EC" id="2.4.99.23" evidence="10"/>
<keyword evidence="7" id="KW-0448">Lipopolysaccharide biosynthesis</keyword>
<dbReference type="Proteomes" id="UP000035036">
    <property type="component" value="Chromosome"/>
</dbReference>
<keyword evidence="3" id="KW-1003">Cell membrane</keyword>
<dbReference type="SUPFAM" id="SSF53756">
    <property type="entry name" value="UDP-Glycosyltransferase/glycogen phosphorylase"/>
    <property type="match status" value="1"/>
</dbReference>
<evidence type="ECO:0000256" key="12">
    <source>
        <dbReference type="ARBA" id="ARBA00044330"/>
    </source>
</evidence>
<dbReference type="InterPro" id="IPR051199">
    <property type="entry name" value="LPS_LOS_Heptosyltrfase"/>
</dbReference>
<dbReference type="HOGENOM" id="CLU_038371_6_0_7"/>
<evidence type="ECO:0000256" key="2">
    <source>
        <dbReference type="ARBA" id="ARBA00004713"/>
    </source>
</evidence>
<evidence type="ECO:0000256" key="11">
    <source>
        <dbReference type="ARBA" id="ARBA00044190"/>
    </source>
</evidence>